<keyword evidence="2" id="KW-1185">Reference proteome</keyword>
<accession>A0A0U1QP08</accession>
<evidence type="ECO:0000313" key="1">
    <source>
        <dbReference type="EMBL" id="KLI02356.1"/>
    </source>
</evidence>
<dbReference type="OrthoDB" id="15623at2"/>
<organism evidence="1 2">
    <name type="scientific">Sporolactobacillus inulinus CASD</name>
    <dbReference type="NCBI Taxonomy" id="1069536"/>
    <lineage>
        <taxon>Bacteria</taxon>
        <taxon>Bacillati</taxon>
        <taxon>Bacillota</taxon>
        <taxon>Bacilli</taxon>
        <taxon>Bacillales</taxon>
        <taxon>Sporolactobacillaceae</taxon>
        <taxon>Sporolactobacillus</taxon>
    </lineage>
</organism>
<dbReference type="InterPro" id="IPR036390">
    <property type="entry name" value="WH_DNA-bd_sf"/>
</dbReference>
<name>A0A0U1QP08_9BACL</name>
<dbReference type="Gene3D" id="1.10.10.10">
    <property type="entry name" value="Winged helix-like DNA-binding domain superfamily/Winged helix DNA-binding domain"/>
    <property type="match status" value="1"/>
</dbReference>
<gene>
    <name evidence="1" type="ORF">SINU_08560</name>
</gene>
<evidence type="ECO:0000313" key="2">
    <source>
        <dbReference type="Proteomes" id="UP000035553"/>
    </source>
</evidence>
<dbReference type="InterPro" id="IPR036388">
    <property type="entry name" value="WH-like_DNA-bd_sf"/>
</dbReference>
<dbReference type="AlphaFoldDB" id="A0A0U1QP08"/>
<dbReference type="STRING" id="1069536.SINU_08560"/>
<protein>
    <submittedName>
        <fullName evidence="1">MarR family transcriptional regulator</fullName>
    </submittedName>
</protein>
<reference evidence="1 2" key="1">
    <citation type="journal article" date="2011" name="J. Bacteriol.">
        <title>Draft genome sequence of Sporolactobacillus inulinus strain CASD, an efficient D-lactic acid-producing bacterium with high-concentration lactate tolerance capability.</title>
        <authorList>
            <person name="Yu B."/>
            <person name="Su F."/>
            <person name="Wang L."/>
            <person name="Xu K."/>
            <person name="Zhao B."/>
            <person name="Xu P."/>
        </authorList>
    </citation>
    <scope>NUCLEOTIDE SEQUENCE [LARGE SCALE GENOMIC DNA]</scope>
    <source>
        <strain evidence="1 2">CASD</strain>
    </source>
</reference>
<comment type="caution">
    <text evidence="1">The sequence shown here is derived from an EMBL/GenBank/DDBJ whole genome shotgun (WGS) entry which is preliminary data.</text>
</comment>
<dbReference type="EMBL" id="AFVQ02000108">
    <property type="protein sequence ID" value="KLI02356.1"/>
    <property type="molecule type" value="Genomic_DNA"/>
</dbReference>
<dbReference type="Proteomes" id="UP000035553">
    <property type="component" value="Unassembled WGS sequence"/>
</dbReference>
<dbReference type="RefSeq" id="WP_010024014.1">
    <property type="nucleotide sequence ID" value="NZ_AFVQ02000108.1"/>
</dbReference>
<sequence length="59" mass="6677">MESYDAVLAFFEKADAPANAGKVAEATGIDKKEVNKVMTKLKKEEKIVSPKRCYWEIKK</sequence>
<proteinExistence type="predicted"/>
<dbReference type="SUPFAM" id="SSF46785">
    <property type="entry name" value="Winged helix' DNA-binding domain"/>
    <property type="match status" value="1"/>
</dbReference>